<dbReference type="Proteomes" id="UP001206126">
    <property type="component" value="Unassembled WGS sequence"/>
</dbReference>
<evidence type="ECO:0000256" key="1">
    <source>
        <dbReference type="SAM" id="SignalP"/>
    </source>
</evidence>
<comment type="caution">
    <text evidence="3">The sequence shown here is derived from an EMBL/GenBank/DDBJ whole genome shotgun (WGS) entry which is preliminary data.</text>
</comment>
<evidence type="ECO:0000259" key="2">
    <source>
        <dbReference type="Pfam" id="PF00188"/>
    </source>
</evidence>
<gene>
    <name evidence="3" type="ORF">NX774_21455</name>
</gene>
<dbReference type="SUPFAM" id="SSF55797">
    <property type="entry name" value="PR-1-like"/>
    <property type="match status" value="1"/>
</dbReference>
<sequence>MSGLRRLRLIVAVCATASALVACGGGGGSGSPATASAAPLPVEQGAPALTNDIATDGRNWINYRRTQVGMPTLTRNAIIDVAALGHSEYQRTNNTVTHVQTPGKQGFTGATLLDRLTAAGYTFANANHAYGEVISATSSTNGAYLAEELITAIYHRFVIFEPVFKEIGTGAATTAAGYSYFTADFTANNGYGPGVPAGSVVVWPFSGQTQVTPNFFSDYESPDPVPNVNEVGYPISVHANINAVLTVQSFTVRPKGASADLNVRLLTRDVDPETPRSAAAIVPLAKLASGTSYDVSFTGTVDGTPVSRTWTFTTK</sequence>
<dbReference type="CDD" id="cd05379">
    <property type="entry name" value="CAP_bacterial"/>
    <property type="match status" value="1"/>
</dbReference>
<evidence type="ECO:0000313" key="3">
    <source>
        <dbReference type="EMBL" id="MCS0810495.1"/>
    </source>
</evidence>
<dbReference type="PANTHER" id="PTHR31157:SF1">
    <property type="entry name" value="SCP DOMAIN-CONTAINING PROTEIN"/>
    <property type="match status" value="1"/>
</dbReference>
<name>A0ABT2DGP1_9BURK</name>
<proteinExistence type="predicted"/>
<dbReference type="PROSITE" id="PS51257">
    <property type="entry name" value="PROKAR_LIPOPROTEIN"/>
    <property type="match status" value="1"/>
</dbReference>
<feature type="chain" id="PRO_5047490309" evidence="1">
    <location>
        <begin position="25"/>
        <end position="315"/>
    </location>
</feature>
<keyword evidence="1" id="KW-0732">Signal</keyword>
<dbReference type="Pfam" id="PF00188">
    <property type="entry name" value="CAP"/>
    <property type="match status" value="1"/>
</dbReference>
<dbReference type="RefSeq" id="WP_258824318.1">
    <property type="nucleotide sequence ID" value="NZ_JANUHB010000006.1"/>
</dbReference>
<feature type="signal peptide" evidence="1">
    <location>
        <begin position="1"/>
        <end position="24"/>
    </location>
</feature>
<accession>A0ABT2DGP1</accession>
<protein>
    <submittedName>
        <fullName evidence="3">CAP domain-containing protein</fullName>
    </submittedName>
</protein>
<organism evidence="3 4">
    <name type="scientific">Massilia agilis</name>
    <dbReference type="NCBI Taxonomy" id="1811226"/>
    <lineage>
        <taxon>Bacteria</taxon>
        <taxon>Pseudomonadati</taxon>
        <taxon>Pseudomonadota</taxon>
        <taxon>Betaproteobacteria</taxon>
        <taxon>Burkholderiales</taxon>
        <taxon>Oxalobacteraceae</taxon>
        <taxon>Telluria group</taxon>
        <taxon>Massilia</taxon>
    </lineage>
</organism>
<evidence type="ECO:0000313" key="4">
    <source>
        <dbReference type="Proteomes" id="UP001206126"/>
    </source>
</evidence>
<dbReference type="InterPro" id="IPR014044">
    <property type="entry name" value="CAP_dom"/>
</dbReference>
<dbReference type="PANTHER" id="PTHR31157">
    <property type="entry name" value="SCP DOMAIN-CONTAINING PROTEIN"/>
    <property type="match status" value="1"/>
</dbReference>
<dbReference type="EMBL" id="JANUHB010000006">
    <property type="protein sequence ID" value="MCS0810495.1"/>
    <property type="molecule type" value="Genomic_DNA"/>
</dbReference>
<dbReference type="Gene3D" id="3.40.33.10">
    <property type="entry name" value="CAP"/>
    <property type="match status" value="1"/>
</dbReference>
<reference evidence="3 4" key="1">
    <citation type="submission" date="2022-08" db="EMBL/GenBank/DDBJ databases">
        <title>Reclassification of Massilia species as members of the genera Telluria, Duganella, Pseudoduganella, Mokoshia gen. nov. and Zemynaea gen. nov. using orthogonal and non-orthogonal genome-based approaches.</title>
        <authorList>
            <person name="Bowman J.P."/>
        </authorList>
    </citation>
    <scope>NUCLEOTIDE SEQUENCE [LARGE SCALE GENOMIC DNA]</scope>
    <source>
        <strain evidence="3 4">JCM 31605</strain>
    </source>
</reference>
<keyword evidence="4" id="KW-1185">Reference proteome</keyword>
<dbReference type="InterPro" id="IPR035940">
    <property type="entry name" value="CAP_sf"/>
</dbReference>
<feature type="domain" description="SCP" evidence="2">
    <location>
        <begin position="61"/>
        <end position="185"/>
    </location>
</feature>